<feature type="non-terminal residue" evidence="7">
    <location>
        <position position="216"/>
    </location>
</feature>
<comment type="similarity">
    <text evidence="2">Belongs to the purine-cytosine permease (2.A.39) family.</text>
</comment>
<dbReference type="SUPFAM" id="SSF103473">
    <property type="entry name" value="MFS general substrate transporter"/>
    <property type="match status" value="1"/>
</dbReference>
<gene>
    <name evidence="7" type="ORF">TERG_12418</name>
</gene>
<dbReference type="GO" id="GO:0005886">
    <property type="term" value="C:plasma membrane"/>
    <property type="evidence" value="ECO:0007669"/>
    <property type="project" value="TreeGrafter"/>
</dbReference>
<dbReference type="Pfam" id="PF02133">
    <property type="entry name" value="Transp_cyt_pur"/>
    <property type="match status" value="1"/>
</dbReference>
<dbReference type="GeneID" id="10374413"/>
<evidence type="ECO:0000256" key="6">
    <source>
        <dbReference type="SAM" id="Phobius"/>
    </source>
</evidence>
<comment type="subcellular location">
    <subcellularLocation>
        <location evidence="1">Membrane</location>
        <topology evidence="1">Multi-pass membrane protein</topology>
    </subcellularLocation>
</comment>
<evidence type="ECO:0000256" key="4">
    <source>
        <dbReference type="ARBA" id="ARBA00022989"/>
    </source>
</evidence>
<dbReference type="InterPro" id="IPR045225">
    <property type="entry name" value="Uracil/uridine/allantoin_perm"/>
</dbReference>
<evidence type="ECO:0000313" key="7">
    <source>
        <dbReference type="EMBL" id="KFL62354.1"/>
    </source>
</evidence>
<evidence type="ECO:0000313" key="8">
    <source>
        <dbReference type="Proteomes" id="UP000008864"/>
    </source>
</evidence>
<feature type="transmembrane region" description="Helical" evidence="6">
    <location>
        <begin position="196"/>
        <end position="215"/>
    </location>
</feature>
<evidence type="ECO:0000256" key="5">
    <source>
        <dbReference type="ARBA" id="ARBA00023136"/>
    </source>
</evidence>
<accession>A0A080WL04</accession>
<dbReference type="PANTHER" id="PTHR30618">
    <property type="entry name" value="NCS1 FAMILY PURINE/PYRIMIDINE TRANSPORTER"/>
    <property type="match status" value="1"/>
</dbReference>
<dbReference type="OrthoDB" id="2018619at2759"/>
<dbReference type="InParanoid" id="A0A080WL04"/>
<dbReference type="InterPro" id="IPR001248">
    <property type="entry name" value="Pur-cyt_permease"/>
</dbReference>
<proteinExistence type="inferred from homology"/>
<dbReference type="EMBL" id="GG700655">
    <property type="protein sequence ID" value="KFL62354.1"/>
    <property type="molecule type" value="Genomic_DNA"/>
</dbReference>
<name>A0A080WL04_TRIRC</name>
<evidence type="ECO:0000256" key="2">
    <source>
        <dbReference type="ARBA" id="ARBA00008974"/>
    </source>
</evidence>
<organism evidence="7 8">
    <name type="scientific">Trichophyton rubrum (strain ATCC MYA-4607 / CBS 118892)</name>
    <name type="common">Athlete's foot fungus</name>
    <dbReference type="NCBI Taxonomy" id="559305"/>
    <lineage>
        <taxon>Eukaryota</taxon>
        <taxon>Fungi</taxon>
        <taxon>Dikarya</taxon>
        <taxon>Ascomycota</taxon>
        <taxon>Pezizomycotina</taxon>
        <taxon>Eurotiomycetes</taxon>
        <taxon>Eurotiomycetidae</taxon>
        <taxon>Onygenales</taxon>
        <taxon>Arthrodermataceae</taxon>
        <taxon>Trichophyton</taxon>
    </lineage>
</organism>
<dbReference type="PANTHER" id="PTHR30618:SF15">
    <property type="entry name" value="NICOTINAMIDE RIBOSIDE TRANSPORTER 1-RELATED"/>
    <property type="match status" value="1"/>
</dbReference>
<keyword evidence="8" id="KW-1185">Reference proteome</keyword>
<feature type="transmembrane region" description="Helical" evidence="6">
    <location>
        <begin position="75"/>
        <end position="96"/>
    </location>
</feature>
<dbReference type="eggNOG" id="KOG2466">
    <property type="taxonomic scope" value="Eukaryota"/>
</dbReference>
<reference evidence="8" key="1">
    <citation type="journal article" date="2012" name="MBio">
        <title>Comparative genome analysis of Trichophyton rubrum and related dermatophytes reveals candidate genes involved in infection.</title>
        <authorList>
            <person name="Martinez D.A."/>
            <person name="Oliver B.G."/>
            <person name="Graeser Y."/>
            <person name="Goldberg J.M."/>
            <person name="Li W."/>
            <person name="Martinez-Rossi N.M."/>
            <person name="Monod M."/>
            <person name="Shelest E."/>
            <person name="Barton R.C."/>
            <person name="Birch E."/>
            <person name="Brakhage A.A."/>
            <person name="Chen Z."/>
            <person name="Gurr S.J."/>
            <person name="Heiman D."/>
            <person name="Heitman J."/>
            <person name="Kosti I."/>
            <person name="Rossi A."/>
            <person name="Saif S."/>
            <person name="Samalova M."/>
            <person name="Saunders C.W."/>
            <person name="Shea T."/>
            <person name="Summerbell R.C."/>
            <person name="Xu J."/>
            <person name="Young S."/>
            <person name="Zeng Q."/>
            <person name="Birren B.W."/>
            <person name="Cuomo C.A."/>
            <person name="White T.C."/>
        </authorList>
    </citation>
    <scope>NUCLEOTIDE SEQUENCE [LARGE SCALE GENOMIC DNA]</scope>
    <source>
        <strain evidence="8">ATCC MYA-4607 / CBS 118892</strain>
    </source>
</reference>
<dbReference type="STRING" id="559305.A0A080WL04"/>
<dbReference type="AlphaFoldDB" id="A0A080WL04"/>
<dbReference type="Gene3D" id="1.10.4160.10">
    <property type="entry name" value="Hydantoin permease"/>
    <property type="match status" value="1"/>
</dbReference>
<keyword evidence="4 6" id="KW-1133">Transmembrane helix</keyword>
<dbReference type="RefSeq" id="XP_003232516.2">
    <property type="nucleotide sequence ID" value="XM_003232468.2"/>
</dbReference>
<dbReference type="HOGENOM" id="CLU_021555_1_1_1"/>
<feature type="transmembrane region" description="Helical" evidence="6">
    <location>
        <begin position="47"/>
        <end position="69"/>
    </location>
</feature>
<dbReference type="OMA" id="AFRTHEW"/>
<evidence type="ECO:0000256" key="1">
    <source>
        <dbReference type="ARBA" id="ARBA00004141"/>
    </source>
</evidence>
<dbReference type="GO" id="GO:0015205">
    <property type="term" value="F:nucleobase transmembrane transporter activity"/>
    <property type="evidence" value="ECO:0007669"/>
    <property type="project" value="TreeGrafter"/>
</dbReference>
<dbReference type="Proteomes" id="UP000008864">
    <property type="component" value="Unassembled WGS sequence"/>
</dbReference>
<feature type="transmembrane region" description="Helical" evidence="6">
    <location>
        <begin position="170"/>
        <end position="190"/>
    </location>
</feature>
<keyword evidence="5 6" id="KW-0472">Membrane</keyword>
<keyword evidence="3 6" id="KW-0812">Transmembrane</keyword>
<sequence>MVDWASFKRKLAVPIDEDPLYENTVWCNRDLIPIPLDRRTWGVWGYAGYWMVSGSCISAWTIGSTLLAFGLSPQQAIGCVAVGGIFTGILAVACGWMGERHHIGFPVASRFSWGMRGSYCRFNSIAPCEYAFRTHEWQKFRGGQATRVLVGAVIPGFAHMKNSFSEGSHLLTNDFIGMVLWYLIFLPLLLISPERLQIPFGISFVLFSSTCIGILA</sequence>
<evidence type="ECO:0000256" key="3">
    <source>
        <dbReference type="ARBA" id="ARBA00022692"/>
    </source>
</evidence>
<protein>
    <submittedName>
        <fullName evidence="7">Uncharacterized protein</fullName>
    </submittedName>
</protein>
<dbReference type="InterPro" id="IPR036259">
    <property type="entry name" value="MFS_trans_sf"/>
</dbReference>